<evidence type="ECO:0000256" key="7">
    <source>
        <dbReference type="PROSITE-ProRule" id="PRU01379"/>
    </source>
</evidence>
<keyword evidence="3" id="KW-0645">Protease</keyword>
<reference evidence="9" key="1">
    <citation type="submission" date="2020-10" db="EMBL/GenBank/DDBJ databases">
        <authorList>
            <person name="Gilroy R."/>
        </authorList>
    </citation>
    <scope>NUCLEOTIDE SEQUENCE</scope>
    <source>
        <strain evidence="9">ChiBcec15-4380</strain>
    </source>
</reference>
<accession>A0A9D1DGI5</accession>
<evidence type="ECO:0000256" key="1">
    <source>
        <dbReference type="ARBA" id="ARBA00001947"/>
    </source>
</evidence>
<dbReference type="Gene3D" id="3.10.350.10">
    <property type="entry name" value="LysM domain"/>
    <property type="match status" value="1"/>
</dbReference>
<evidence type="ECO:0000256" key="4">
    <source>
        <dbReference type="ARBA" id="ARBA00022801"/>
    </source>
</evidence>
<protein>
    <submittedName>
        <fullName evidence="9">LysM peptidoglycan-binding domain-containing protein</fullName>
    </submittedName>
</protein>
<dbReference type="SUPFAM" id="SSF53187">
    <property type="entry name" value="Zn-dependent exopeptidases"/>
    <property type="match status" value="1"/>
</dbReference>
<proteinExistence type="inferred from homology"/>
<keyword evidence="6" id="KW-0482">Metalloprotease</keyword>
<evidence type="ECO:0000259" key="8">
    <source>
        <dbReference type="PROSITE" id="PS52035"/>
    </source>
</evidence>
<dbReference type="InterPro" id="IPR034274">
    <property type="entry name" value="ENP1_M14_CPD"/>
</dbReference>
<comment type="cofactor">
    <cofactor evidence="1">
        <name>Zn(2+)</name>
        <dbReference type="ChEBI" id="CHEBI:29105"/>
    </cofactor>
</comment>
<dbReference type="GO" id="GO:0004181">
    <property type="term" value="F:metallocarboxypeptidase activity"/>
    <property type="evidence" value="ECO:0007669"/>
    <property type="project" value="InterPro"/>
</dbReference>
<reference evidence="9" key="2">
    <citation type="journal article" date="2021" name="PeerJ">
        <title>Extensive microbial diversity within the chicken gut microbiome revealed by metagenomics and culture.</title>
        <authorList>
            <person name="Gilroy R."/>
            <person name="Ravi A."/>
            <person name="Getino M."/>
            <person name="Pursley I."/>
            <person name="Horton D.L."/>
            <person name="Alikhan N.F."/>
            <person name="Baker D."/>
            <person name="Gharbi K."/>
            <person name="Hall N."/>
            <person name="Watson M."/>
            <person name="Adriaenssens E.M."/>
            <person name="Foster-Nyarko E."/>
            <person name="Jarju S."/>
            <person name="Secka A."/>
            <person name="Antonio M."/>
            <person name="Oren A."/>
            <person name="Chaudhuri R.R."/>
            <person name="La Ragione R."/>
            <person name="Hildebrand F."/>
            <person name="Pallen M.J."/>
        </authorList>
    </citation>
    <scope>NUCLEOTIDE SEQUENCE</scope>
    <source>
        <strain evidence="9">ChiBcec15-4380</strain>
    </source>
</reference>
<name>A0A9D1DGI5_9FIRM</name>
<keyword evidence="5" id="KW-0862">Zinc</keyword>
<dbReference type="InterPro" id="IPR000834">
    <property type="entry name" value="Peptidase_M14"/>
</dbReference>
<sequence>MRWTDFALDKAGAKTIAEFQSHYGLPETGEADLITSRALWDYLVGYRCHRMAPRETLYQVAQAYGTTIQAIWAGNCGLPPGGPVPGQLIRVPIDCPVVPWNAPFESAMEEVFLEGLHARCRWISSAPLATTAGGRRLWVIRLGTGGRRVLLTAGHHGNEWITSLLLWRLLEDYVTALREEGQFYGMPARSLFRRTTLCLVPLVNPDGADLVLGRASAAEVARARVLAASQPQVPFPRGWKANGAGVDLNLNYPARWEQAREIKAAAGVTAPGPRDYPGAEPLDQPETRALYDLTRRFAPHTVAAWHAQGGEIYAADPEGMVPDSALAERLAAASGYHLTSPPPESANGGYRDWFMAEYRRPGFTIEAGRGENPLPQRDLPALYEENLPIFAQLLAGG</sequence>
<dbReference type="GO" id="GO:0008270">
    <property type="term" value="F:zinc ion binding"/>
    <property type="evidence" value="ECO:0007669"/>
    <property type="project" value="InterPro"/>
</dbReference>
<feature type="active site" description="Proton donor/acceptor" evidence="7">
    <location>
        <position position="366"/>
    </location>
</feature>
<dbReference type="PROSITE" id="PS52035">
    <property type="entry name" value="PEPTIDASE_M14"/>
    <property type="match status" value="1"/>
</dbReference>
<dbReference type="CDD" id="cd06229">
    <property type="entry name" value="M14_Endopeptidase_I"/>
    <property type="match status" value="1"/>
</dbReference>
<dbReference type="Proteomes" id="UP000824239">
    <property type="component" value="Unassembled WGS sequence"/>
</dbReference>
<evidence type="ECO:0000256" key="3">
    <source>
        <dbReference type="ARBA" id="ARBA00022670"/>
    </source>
</evidence>
<evidence type="ECO:0000256" key="5">
    <source>
        <dbReference type="ARBA" id="ARBA00022833"/>
    </source>
</evidence>
<feature type="domain" description="Peptidase M14" evidence="8">
    <location>
        <begin position="102"/>
        <end position="397"/>
    </location>
</feature>
<gene>
    <name evidence="9" type="ORF">IAA53_02815</name>
</gene>
<comment type="similarity">
    <text evidence="2 7">Belongs to the peptidase M14 family.</text>
</comment>
<dbReference type="Pfam" id="PF00246">
    <property type="entry name" value="Peptidase_M14"/>
    <property type="match status" value="1"/>
</dbReference>
<keyword evidence="4" id="KW-0378">Hydrolase</keyword>
<evidence type="ECO:0000313" key="9">
    <source>
        <dbReference type="EMBL" id="HIR50209.1"/>
    </source>
</evidence>
<comment type="caution">
    <text evidence="9">The sequence shown here is derived from an EMBL/GenBank/DDBJ whole genome shotgun (WGS) entry which is preliminary data.</text>
</comment>
<dbReference type="Gene3D" id="3.40.630.10">
    <property type="entry name" value="Zn peptidases"/>
    <property type="match status" value="1"/>
</dbReference>
<dbReference type="SMART" id="SM00631">
    <property type="entry name" value="Zn_pept"/>
    <property type="match status" value="1"/>
</dbReference>
<dbReference type="Pfam" id="PF01476">
    <property type="entry name" value="LysM"/>
    <property type="match status" value="1"/>
</dbReference>
<dbReference type="EMBL" id="DVHE01000019">
    <property type="protein sequence ID" value="HIR50209.1"/>
    <property type="molecule type" value="Genomic_DNA"/>
</dbReference>
<dbReference type="AlphaFoldDB" id="A0A9D1DGI5"/>
<organism evidence="9 10">
    <name type="scientific">Candidatus Avoscillospira avicola</name>
    <dbReference type="NCBI Taxonomy" id="2840706"/>
    <lineage>
        <taxon>Bacteria</taxon>
        <taxon>Bacillati</taxon>
        <taxon>Bacillota</taxon>
        <taxon>Clostridia</taxon>
        <taxon>Eubacteriales</taxon>
        <taxon>Oscillospiraceae</taxon>
        <taxon>Oscillospiraceae incertae sedis</taxon>
        <taxon>Candidatus Avoscillospira</taxon>
    </lineage>
</organism>
<dbReference type="GO" id="GO:0006508">
    <property type="term" value="P:proteolysis"/>
    <property type="evidence" value="ECO:0007669"/>
    <property type="project" value="UniProtKB-KW"/>
</dbReference>
<dbReference type="InterPro" id="IPR036779">
    <property type="entry name" value="LysM_dom_sf"/>
</dbReference>
<evidence type="ECO:0000256" key="6">
    <source>
        <dbReference type="ARBA" id="ARBA00023049"/>
    </source>
</evidence>
<evidence type="ECO:0000313" key="10">
    <source>
        <dbReference type="Proteomes" id="UP000824239"/>
    </source>
</evidence>
<dbReference type="GO" id="GO:0005615">
    <property type="term" value="C:extracellular space"/>
    <property type="evidence" value="ECO:0007669"/>
    <property type="project" value="TreeGrafter"/>
</dbReference>
<evidence type="ECO:0000256" key="2">
    <source>
        <dbReference type="ARBA" id="ARBA00005988"/>
    </source>
</evidence>
<dbReference type="PANTHER" id="PTHR11705">
    <property type="entry name" value="PROTEASE FAMILY M14 CARBOXYPEPTIDASE A,B"/>
    <property type="match status" value="1"/>
</dbReference>
<dbReference type="InterPro" id="IPR018392">
    <property type="entry name" value="LysM"/>
</dbReference>
<dbReference type="PANTHER" id="PTHR11705:SF143">
    <property type="entry name" value="SLL0236 PROTEIN"/>
    <property type="match status" value="1"/>
</dbReference>
<dbReference type="SUPFAM" id="SSF54106">
    <property type="entry name" value="LysM domain"/>
    <property type="match status" value="1"/>
</dbReference>